<dbReference type="InParanoid" id="Q8TYC8"/>
<dbReference type="Proteomes" id="UP000001826">
    <property type="component" value="Chromosome"/>
</dbReference>
<accession>Q8TYC8</accession>
<feature type="region of interest" description="Disordered" evidence="1">
    <location>
        <begin position="15"/>
        <end position="109"/>
    </location>
</feature>
<proteinExistence type="predicted"/>
<dbReference type="STRING" id="190192.MK0374"/>
<dbReference type="HOGENOM" id="CLU_1773195_0_0_2"/>
<evidence type="ECO:0000313" key="2">
    <source>
        <dbReference type="EMBL" id="AAM01589.1"/>
    </source>
</evidence>
<sequence>MRILALILLLSLPLTPALAEPTPSAGYSSPSEQPAQEEVKTEEQMVETSNVPPSEAVRPSTPEREKEVTTTTSAAGSSETPEITKSEKTNEKKENRVVNLREPNPVEKKNNANVTMLMGILAASALGAYSIAKRKRREALVKVPAA</sequence>
<name>Q8TYC8_METKA</name>
<protein>
    <submittedName>
        <fullName evidence="2">Uncharacterized protein</fullName>
    </submittedName>
</protein>
<dbReference type="KEGG" id="mka:MK0374"/>
<feature type="compositionally biased region" description="Low complexity" evidence="1">
    <location>
        <begin position="15"/>
        <end position="25"/>
    </location>
</feature>
<reference evidence="2 3" key="1">
    <citation type="journal article" date="2002" name="Proc. Natl. Acad. Sci. U.S.A.">
        <title>The complete genome of hyperthermophile Methanopyrus kandleri AV19 and monophyly of archaeal methanogens.</title>
        <authorList>
            <person name="Slesarev A.I."/>
            <person name="Mezhevaya K.V."/>
            <person name="Makarova K.S."/>
            <person name="Polushin N.N."/>
            <person name="Shcherbinina O.V."/>
            <person name="Shakhova V.V."/>
            <person name="Belova G.I."/>
            <person name="Aravind L."/>
            <person name="Natale D.A."/>
            <person name="Rogozin I.B."/>
            <person name="Tatusov R.L."/>
            <person name="Wolf Y.I."/>
            <person name="Stetter K.O."/>
            <person name="Malykh A.G."/>
            <person name="Koonin E.V."/>
            <person name="Kozyavkin S.A."/>
        </authorList>
    </citation>
    <scope>NUCLEOTIDE SEQUENCE [LARGE SCALE GENOMIC DNA]</scope>
    <source>
        <strain evidence="3">AV19 / DSM 6324 / JCM 9639 / NBRC 100938</strain>
    </source>
</reference>
<keyword evidence="3" id="KW-1185">Reference proteome</keyword>
<dbReference type="EnsemblBacteria" id="AAM01589">
    <property type="protein sequence ID" value="AAM01589"/>
    <property type="gene ID" value="MK0374"/>
</dbReference>
<gene>
    <name evidence="2" type="ordered locus">MK0374</name>
</gene>
<evidence type="ECO:0000256" key="1">
    <source>
        <dbReference type="SAM" id="MobiDB-lite"/>
    </source>
</evidence>
<dbReference type="PaxDb" id="190192-MK0374"/>
<feature type="compositionally biased region" description="Low complexity" evidence="1">
    <location>
        <begin position="69"/>
        <end position="80"/>
    </location>
</feature>
<dbReference type="RefSeq" id="WP_011018744.1">
    <property type="nucleotide sequence ID" value="NC_003551.1"/>
</dbReference>
<dbReference type="GeneID" id="1477677"/>
<organism evidence="2 3">
    <name type="scientific">Methanopyrus kandleri (strain AV19 / DSM 6324 / JCM 9639 / NBRC 100938)</name>
    <dbReference type="NCBI Taxonomy" id="190192"/>
    <lineage>
        <taxon>Archaea</taxon>
        <taxon>Methanobacteriati</taxon>
        <taxon>Methanobacteriota</taxon>
        <taxon>Methanomada group</taxon>
        <taxon>Methanopyri</taxon>
        <taxon>Methanopyrales</taxon>
        <taxon>Methanopyraceae</taxon>
        <taxon>Methanopyrus</taxon>
    </lineage>
</organism>
<dbReference type="EMBL" id="AE009439">
    <property type="protein sequence ID" value="AAM01589.1"/>
    <property type="molecule type" value="Genomic_DNA"/>
</dbReference>
<dbReference type="OrthoDB" id="379530at2157"/>
<feature type="compositionally biased region" description="Basic and acidic residues" evidence="1">
    <location>
        <begin position="82"/>
        <end position="96"/>
    </location>
</feature>
<evidence type="ECO:0000313" key="3">
    <source>
        <dbReference type="Proteomes" id="UP000001826"/>
    </source>
</evidence>
<dbReference type="AlphaFoldDB" id="Q8TYC8"/>